<dbReference type="InterPro" id="IPR000212">
    <property type="entry name" value="DNA_helicase_UvrD/REP"/>
</dbReference>
<evidence type="ECO:0000313" key="8">
    <source>
        <dbReference type="Proteomes" id="UP001597168"/>
    </source>
</evidence>
<feature type="binding site" evidence="5">
    <location>
        <begin position="185"/>
        <end position="192"/>
    </location>
    <ligand>
        <name>ATP</name>
        <dbReference type="ChEBI" id="CHEBI:30616"/>
    </ligand>
</feature>
<evidence type="ECO:0000256" key="3">
    <source>
        <dbReference type="ARBA" id="ARBA00022806"/>
    </source>
</evidence>
<dbReference type="RefSeq" id="WP_380723811.1">
    <property type="nucleotide sequence ID" value="NZ_JBHTLK010000062.1"/>
</dbReference>
<protein>
    <submittedName>
        <fullName evidence="7">UvrD-helicase domain-containing protein</fullName>
    </submittedName>
</protein>
<dbReference type="PANTHER" id="PTHR11070:SF45">
    <property type="entry name" value="DNA 3'-5' HELICASE"/>
    <property type="match status" value="1"/>
</dbReference>
<dbReference type="PANTHER" id="PTHR11070">
    <property type="entry name" value="UVRD / RECB / PCRA DNA HELICASE FAMILY MEMBER"/>
    <property type="match status" value="1"/>
</dbReference>
<name>A0ABW3QU62_9PSEU</name>
<keyword evidence="4 5" id="KW-0067">ATP-binding</keyword>
<dbReference type="EMBL" id="JBHTLK010000062">
    <property type="protein sequence ID" value="MFD1148382.1"/>
    <property type="molecule type" value="Genomic_DNA"/>
</dbReference>
<keyword evidence="2 5" id="KW-0378">Hydrolase</keyword>
<dbReference type="InterPro" id="IPR027417">
    <property type="entry name" value="P-loop_NTPase"/>
</dbReference>
<proteinExistence type="predicted"/>
<comment type="caution">
    <text evidence="7">The sequence shown here is derived from an EMBL/GenBank/DDBJ whole genome shotgun (WGS) entry which is preliminary data.</text>
</comment>
<evidence type="ECO:0000259" key="6">
    <source>
        <dbReference type="PROSITE" id="PS51198"/>
    </source>
</evidence>
<dbReference type="Proteomes" id="UP001597168">
    <property type="component" value="Unassembled WGS sequence"/>
</dbReference>
<gene>
    <name evidence="7" type="ORF">ACFQ3T_14720</name>
</gene>
<keyword evidence="8" id="KW-1185">Reference proteome</keyword>
<dbReference type="InterPro" id="IPR014016">
    <property type="entry name" value="UvrD-like_ATP-bd"/>
</dbReference>
<evidence type="ECO:0000256" key="2">
    <source>
        <dbReference type="ARBA" id="ARBA00022801"/>
    </source>
</evidence>
<evidence type="ECO:0000256" key="1">
    <source>
        <dbReference type="ARBA" id="ARBA00022741"/>
    </source>
</evidence>
<dbReference type="Pfam" id="PF13538">
    <property type="entry name" value="UvrD_C_2"/>
    <property type="match status" value="1"/>
</dbReference>
<dbReference type="Gene3D" id="3.40.50.300">
    <property type="entry name" value="P-loop containing nucleotide triphosphate hydrolases"/>
    <property type="match status" value="3"/>
</dbReference>
<organism evidence="7 8">
    <name type="scientific">Saccharothrix hoggarensis</name>
    <dbReference type="NCBI Taxonomy" id="913853"/>
    <lineage>
        <taxon>Bacteria</taxon>
        <taxon>Bacillati</taxon>
        <taxon>Actinomycetota</taxon>
        <taxon>Actinomycetes</taxon>
        <taxon>Pseudonocardiales</taxon>
        <taxon>Pseudonocardiaceae</taxon>
        <taxon>Saccharothrix</taxon>
    </lineage>
</organism>
<accession>A0ABW3QU62</accession>
<feature type="domain" description="UvrD-like helicase ATP-binding" evidence="6">
    <location>
        <begin position="164"/>
        <end position="564"/>
    </location>
</feature>
<reference evidence="8" key="1">
    <citation type="journal article" date="2019" name="Int. J. Syst. Evol. Microbiol.">
        <title>The Global Catalogue of Microorganisms (GCM) 10K type strain sequencing project: providing services to taxonomists for standard genome sequencing and annotation.</title>
        <authorList>
            <consortium name="The Broad Institute Genomics Platform"/>
            <consortium name="The Broad Institute Genome Sequencing Center for Infectious Disease"/>
            <person name="Wu L."/>
            <person name="Ma J."/>
        </authorList>
    </citation>
    <scope>NUCLEOTIDE SEQUENCE [LARGE SCALE GENOMIC DNA]</scope>
    <source>
        <strain evidence="8">CCUG 60214</strain>
    </source>
</reference>
<keyword evidence="1 5" id="KW-0547">Nucleotide-binding</keyword>
<sequence>MTTGELSVERARIAFLHDRLDRERAAAQAALDAALRDGHEPRWHREVAVRTLSEQVSRLKVADGGLCFGRIDTADGRVYVGRVGLFDTEHDYEPLLTDWRAPAARPFYTATAANPEGVTLRRHFHTRGRRLESFHDDELQLTSKALLAALEAPRSKTMRDIVSTIQAEQDEVIRLPHRGVLVIEGGPGTGKTAVALHRVAYLLYAQRERLSRHGVLVVGPNPGFLRYIGEVLPSLGETDVVFATPGELFPGVRTDREDTPELQSLKGGLAAVDLVREAVADRQELPVDPIPVELEDVTVPLTAEIAAAARDRARQAGLRHNEAQPVFHRALVDALVAPALELIGEDWPELAADVRRELSGNADVRAAVAELWPVLTPRTLLADLYAGRCFALGYPELHRDDPRAWTVSDVPLLDEAAELLGTTGEAERRAEEERRRAVEYAQGVLHVIDTDQAMYEEELRAVDLVDAEWLADRHTAVDHRVLAERAAADREWTYGHVVVDEAQELSPMDWRVLARRSPNRSMTVVGDLAQRQAEAGARDWAAVLGPLARDRWAYRRLTVNYRTPAGIMAYAAAALAEVDPTAVVPTSVRQGEPPLEVTGADPESFRPATGTFAVIGPHGPLTPRAAKGLEFDTVVVVDPERMTPAERYVALTRATRRLVVLRT</sequence>
<evidence type="ECO:0000256" key="5">
    <source>
        <dbReference type="PROSITE-ProRule" id="PRU00560"/>
    </source>
</evidence>
<dbReference type="Pfam" id="PF00580">
    <property type="entry name" value="UvrD-helicase"/>
    <property type="match status" value="1"/>
</dbReference>
<evidence type="ECO:0000313" key="7">
    <source>
        <dbReference type="EMBL" id="MFD1148382.1"/>
    </source>
</evidence>
<keyword evidence="3 5" id="KW-0347">Helicase</keyword>
<evidence type="ECO:0000256" key="4">
    <source>
        <dbReference type="ARBA" id="ARBA00022840"/>
    </source>
</evidence>
<dbReference type="InterPro" id="IPR027785">
    <property type="entry name" value="UvrD-like_helicase_C"/>
</dbReference>
<dbReference type="PROSITE" id="PS51198">
    <property type="entry name" value="UVRD_HELICASE_ATP_BIND"/>
    <property type="match status" value="1"/>
</dbReference>
<dbReference type="SUPFAM" id="SSF52540">
    <property type="entry name" value="P-loop containing nucleoside triphosphate hydrolases"/>
    <property type="match status" value="1"/>
</dbReference>